<name>A0A226WTP0_CABSO</name>
<evidence type="ECO:0000256" key="2">
    <source>
        <dbReference type="SAM" id="MobiDB-lite"/>
    </source>
</evidence>
<evidence type="ECO:0000313" key="4">
    <source>
        <dbReference type="EMBL" id="OXC74189.1"/>
    </source>
</evidence>
<proteinExistence type="predicted"/>
<comment type="caution">
    <text evidence="4">The sequence shown here is derived from an EMBL/GenBank/DDBJ whole genome shotgun (WGS) entry which is preliminary data.</text>
</comment>
<dbReference type="EMBL" id="MTHB01000229">
    <property type="protein sequence ID" value="OXC74189.1"/>
    <property type="molecule type" value="Genomic_DNA"/>
</dbReference>
<dbReference type="Pfam" id="PF11180">
    <property type="entry name" value="DUF2968"/>
    <property type="match status" value="1"/>
</dbReference>
<gene>
    <name evidence="4" type="ORF">BSU04_33240</name>
</gene>
<evidence type="ECO:0000256" key="3">
    <source>
        <dbReference type="SAM" id="SignalP"/>
    </source>
</evidence>
<dbReference type="AlphaFoldDB" id="A0A226WTP0"/>
<keyword evidence="4" id="KW-0449">Lipoprotein</keyword>
<sequence>MKSNNKWRYGVVLWASAVVCTAACAGTTALAAAPAAQDSSSASGNALGDASARRGLLTNGAADEPQAPGNGSDASNGSNGSITELQQMIRDGKVIEMRTTYNGSYGASMLFYPDQMTYYIALFQQKKFWRVIKTQTDTRAEAVYAEFAKNTAQLADSEIRREKLQAENAFADRLIALQQNRANRLQADVDVARAQQSQVVDRQAQQQAAIATLRAQQDAAQAELRALQTKVQDLQRQADGDLTLAPQ</sequence>
<feature type="coiled-coil region" evidence="1">
    <location>
        <begin position="154"/>
        <end position="237"/>
    </location>
</feature>
<dbReference type="OrthoDB" id="5952682at2"/>
<dbReference type="Proteomes" id="UP000214720">
    <property type="component" value="Unassembled WGS sequence"/>
</dbReference>
<reference evidence="5" key="1">
    <citation type="submission" date="2017-01" db="EMBL/GenBank/DDBJ databases">
        <title>Genome Analysis of Deinococcus marmoris KOPRI26562.</title>
        <authorList>
            <person name="Kim J.H."/>
            <person name="Oh H.-M."/>
        </authorList>
    </citation>
    <scope>NUCLEOTIDE SEQUENCE [LARGE SCALE GENOMIC DNA]</scope>
    <source>
        <strain evidence="5">PAMC 26633</strain>
    </source>
</reference>
<keyword evidence="3" id="KW-0732">Signal</keyword>
<evidence type="ECO:0000256" key="1">
    <source>
        <dbReference type="SAM" id="Coils"/>
    </source>
</evidence>
<protein>
    <submittedName>
        <fullName evidence="4">Lipoprotein</fullName>
    </submittedName>
</protein>
<dbReference type="InterPro" id="IPR021350">
    <property type="entry name" value="DUF2968"/>
</dbReference>
<feature type="signal peptide" evidence="3">
    <location>
        <begin position="1"/>
        <end position="31"/>
    </location>
</feature>
<feature type="region of interest" description="Disordered" evidence="2">
    <location>
        <begin position="60"/>
        <end position="80"/>
    </location>
</feature>
<organism evidence="4 5">
    <name type="scientific">Caballeronia sordidicola</name>
    <name type="common">Burkholderia sordidicola</name>
    <dbReference type="NCBI Taxonomy" id="196367"/>
    <lineage>
        <taxon>Bacteria</taxon>
        <taxon>Pseudomonadati</taxon>
        <taxon>Pseudomonadota</taxon>
        <taxon>Betaproteobacteria</taxon>
        <taxon>Burkholderiales</taxon>
        <taxon>Burkholderiaceae</taxon>
        <taxon>Caballeronia</taxon>
    </lineage>
</organism>
<dbReference type="RefSeq" id="WP_089164261.1">
    <property type="nucleotide sequence ID" value="NZ_MTHB01000229.1"/>
</dbReference>
<feature type="chain" id="PRO_5011968670" evidence="3">
    <location>
        <begin position="32"/>
        <end position="247"/>
    </location>
</feature>
<feature type="compositionally biased region" description="Low complexity" evidence="2">
    <location>
        <begin position="69"/>
        <end position="80"/>
    </location>
</feature>
<keyword evidence="1" id="KW-0175">Coiled coil</keyword>
<accession>A0A226WTP0</accession>
<evidence type="ECO:0000313" key="5">
    <source>
        <dbReference type="Proteomes" id="UP000214720"/>
    </source>
</evidence>